<accession>Q9HIH5</accession>
<reference evidence="1 2" key="1">
    <citation type="journal article" date="2000" name="Nature">
        <title>The genome sequence of the thermoacidophilic scavenger Thermoplasma acidophilum.</title>
        <authorList>
            <person name="Ruepp A."/>
            <person name="Graml W."/>
            <person name="Santos-Martinez M.L."/>
            <person name="Koretke K.K."/>
            <person name="Volker C."/>
            <person name="Mewes H.W."/>
            <person name="Frishman D."/>
            <person name="Stocker S."/>
            <person name="Lupas A.N."/>
            <person name="Baumeister W."/>
        </authorList>
    </citation>
    <scope>NUCLEOTIDE SEQUENCE [LARGE SCALE GENOMIC DNA]</scope>
    <source>
        <strain evidence="2">ATCC 25905 / DSM 1728 / JCM 9062 / NBRC 15155 / AMRC-C165</strain>
    </source>
</reference>
<protein>
    <submittedName>
        <fullName evidence="1">Uncharacterized protein</fullName>
    </submittedName>
</protein>
<keyword evidence="2" id="KW-1185">Reference proteome</keyword>
<name>Q9HIH5_THEAC</name>
<sequence length="211" mass="24977">MIARFNNNEHDITLFGGIKGLVRDGDDLKSALYQERPGAIYIVLSKEQIDGLSAFLKDPFELSMSDYEISYGLHLSVYGEVMTPPPIYIEAVKYAEENGKELRPLDVPEKEYSEFYVKNVKMFDLLRNSLRKRRVTRMEFGDTSPEDFVRRWEETMNRVKGLKRVEDYRLSYIEERIREYLSSEKEKNVFIITEFEFYDQLKKFLSDGMNR</sequence>
<evidence type="ECO:0000313" key="2">
    <source>
        <dbReference type="Proteomes" id="UP000001024"/>
    </source>
</evidence>
<dbReference type="STRING" id="273075.gene:9572591"/>
<dbReference type="HOGENOM" id="CLU_114394_0_0_2"/>
<dbReference type="EMBL" id="AL445067">
    <property type="protein sequence ID" value="CAC12485.1"/>
    <property type="molecule type" value="Genomic_DNA"/>
</dbReference>
<evidence type="ECO:0000313" key="1">
    <source>
        <dbReference type="EMBL" id="CAC12485.1"/>
    </source>
</evidence>
<dbReference type="OrthoDB" id="56235at2157"/>
<dbReference type="AlphaFoldDB" id="Q9HIH5"/>
<dbReference type="Proteomes" id="UP000001024">
    <property type="component" value="Chromosome"/>
</dbReference>
<gene>
    <name evidence="1" type="ordered locus">Ta1364</name>
</gene>
<dbReference type="EnsemblBacteria" id="CAC12485">
    <property type="protein sequence ID" value="CAC12485"/>
    <property type="gene ID" value="CAC12485"/>
</dbReference>
<proteinExistence type="predicted"/>
<dbReference type="InParanoid" id="Q9HIH5"/>
<dbReference type="PaxDb" id="273075-Ta1364"/>
<organism evidence="1 2">
    <name type="scientific">Thermoplasma acidophilum (strain ATCC 25905 / DSM 1728 / JCM 9062 / NBRC 15155 / AMRC-C165)</name>
    <dbReference type="NCBI Taxonomy" id="273075"/>
    <lineage>
        <taxon>Archaea</taxon>
        <taxon>Methanobacteriati</taxon>
        <taxon>Thermoplasmatota</taxon>
        <taxon>Thermoplasmata</taxon>
        <taxon>Thermoplasmatales</taxon>
        <taxon>Thermoplasmataceae</taxon>
        <taxon>Thermoplasma</taxon>
    </lineage>
</organism>
<dbReference type="RefSeq" id="WP_010901771.1">
    <property type="nucleotide sequence ID" value="NC_002578.1"/>
</dbReference>
<dbReference type="KEGG" id="tac:Ta1364"/>
<dbReference type="eggNOG" id="arCOG07412">
    <property type="taxonomic scope" value="Archaea"/>
</dbReference>